<sequence>MRKNKNKAEIHNTGISIFSDSEGARNLSSRKIKWCMVLARERQRNS</sequence>
<dbReference type="EMBL" id="JACPRF010000108">
    <property type="protein sequence ID" value="MBI2875929.1"/>
    <property type="molecule type" value="Genomic_DNA"/>
</dbReference>
<proteinExistence type="predicted"/>
<organism evidence="1 2">
    <name type="scientific">Tectimicrobiota bacterium</name>
    <dbReference type="NCBI Taxonomy" id="2528274"/>
    <lineage>
        <taxon>Bacteria</taxon>
        <taxon>Pseudomonadati</taxon>
        <taxon>Nitrospinota/Tectimicrobiota group</taxon>
        <taxon>Candidatus Tectimicrobiota</taxon>
    </lineage>
</organism>
<comment type="caution">
    <text evidence="1">The sequence shown here is derived from an EMBL/GenBank/DDBJ whole genome shotgun (WGS) entry which is preliminary data.</text>
</comment>
<dbReference type="Proteomes" id="UP000769766">
    <property type="component" value="Unassembled WGS sequence"/>
</dbReference>
<gene>
    <name evidence="1" type="ORF">HYY20_03520</name>
</gene>
<evidence type="ECO:0000313" key="2">
    <source>
        <dbReference type="Proteomes" id="UP000769766"/>
    </source>
</evidence>
<dbReference type="AlphaFoldDB" id="A0A932CMN5"/>
<accession>A0A932CMN5</accession>
<reference evidence="1" key="1">
    <citation type="submission" date="2020-07" db="EMBL/GenBank/DDBJ databases">
        <title>Huge and variable diversity of episymbiotic CPR bacteria and DPANN archaea in groundwater ecosystems.</title>
        <authorList>
            <person name="He C.Y."/>
            <person name="Keren R."/>
            <person name="Whittaker M."/>
            <person name="Farag I.F."/>
            <person name="Doudna J."/>
            <person name="Cate J.H.D."/>
            <person name="Banfield J.F."/>
        </authorList>
    </citation>
    <scope>NUCLEOTIDE SEQUENCE</scope>
    <source>
        <strain evidence="1">NC_groundwater_672_Ag_B-0.1um_62_36</strain>
    </source>
</reference>
<protein>
    <submittedName>
        <fullName evidence="1">Uncharacterized protein</fullName>
    </submittedName>
</protein>
<evidence type="ECO:0000313" key="1">
    <source>
        <dbReference type="EMBL" id="MBI2875929.1"/>
    </source>
</evidence>
<name>A0A932CMN5_UNCTE</name>